<organism evidence="2 3">
    <name type="scientific">Alicyclobacillus mengziensis</name>
    <dbReference type="NCBI Taxonomy" id="2931921"/>
    <lineage>
        <taxon>Bacteria</taxon>
        <taxon>Bacillati</taxon>
        <taxon>Bacillota</taxon>
        <taxon>Bacilli</taxon>
        <taxon>Bacillales</taxon>
        <taxon>Alicyclobacillaceae</taxon>
        <taxon>Alicyclobacillus</taxon>
    </lineage>
</organism>
<dbReference type="RefSeq" id="WP_206655779.1">
    <property type="nucleotide sequence ID" value="NZ_CP071182.1"/>
</dbReference>
<dbReference type="EMBL" id="CP071182">
    <property type="protein sequence ID" value="QSO46410.1"/>
    <property type="molecule type" value="Genomic_DNA"/>
</dbReference>
<dbReference type="KEGG" id="afx:JZ786_18285"/>
<dbReference type="AlphaFoldDB" id="A0A9X7VXK1"/>
<reference evidence="2 3" key="1">
    <citation type="submission" date="2021-02" db="EMBL/GenBank/DDBJ databases">
        <title>Alicyclobacillus curvatus sp. nov. and Alicyclobacillus mengziensis sp. nov., two acidophilic bacteria isolated from acid mine drainage.</title>
        <authorList>
            <person name="Huang Y."/>
        </authorList>
    </citation>
    <scope>NUCLEOTIDE SEQUENCE [LARGE SCALE GENOMIC DNA]</scope>
    <source>
        <strain evidence="2 3">S30H14</strain>
    </source>
</reference>
<evidence type="ECO:0000313" key="2">
    <source>
        <dbReference type="EMBL" id="QSO46410.1"/>
    </source>
</evidence>
<protein>
    <submittedName>
        <fullName evidence="2">Uncharacterized protein</fullName>
    </submittedName>
</protein>
<evidence type="ECO:0000313" key="3">
    <source>
        <dbReference type="Proteomes" id="UP000663505"/>
    </source>
</evidence>
<gene>
    <name evidence="2" type="ORF">JZ786_18285</name>
</gene>
<proteinExistence type="predicted"/>
<feature type="region of interest" description="Disordered" evidence="1">
    <location>
        <begin position="1"/>
        <end position="71"/>
    </location>
</feature>
<keyword evidence="3" id="KW-1185">Reference proteome</keyword>
<name>A0A9X7VXK1_9BACL</name>
<sequence>MVRGQPDGQKRSGTGNNENHSDARFDDAADNAPFEEARLKSSPQLTSPYVKPLHFVAEPKEPDDSTSDDVM</sequence>
<accession>A0A9X7VXK1</accession>
<evidence type="ECO:0000256" key="1">
    <source>
        <dbReference type="SAM" id="MobiDB-lite"/>
    </source>
</evidence>
<dbReference type="Proteomes" id="UP000663505">
    <property type="component" value="Chromosome"/>
</dbReference>